<proteinExistence type="predicted"/>
<evidence type="ECO:0000256" key="2">
    <source>
        <dbReference type="ARBA" id="ARBA00022679"/>
    </source>
</evidence>
<evidence type="ECO:0000256" key="1">
    <source>
        <dbReference type="ARBA" id="ARBA00022676"/>
    </source>
</evidence>
<comment type="caution">
    <text evidence="3">The sequence shown here is derived from an EMBL/GenBank/DDBJ whole genome shotgun (WGS) entry which is preliminary data.</text>
</comment>
<dbReference type="GO" id="GO:0005975">
    <property type="term" value="P:carbohydrate metabolic process"/>
    <property type="evidence" value="ECO:0007669"/>
    <property type="project" value="InterPro"/>
</dbReference>
<dbReference type="Proteomes" id="UP001204144">
    <property type="component" value="Unassembled WGS sequence"/>
</dbReference>
<keyword evidence="1" id="KW-0328">Glycosyltransferase</keyword>
<dbReference type="PANTHER" id="PTHR11927">
    <property type="entry name" value="GALACTOSIDE 2-L-FUCOSYLTRANSFERASE"/>
    <property type="match status" value="1"/>
</dbReference>
<reference evidence="3 4" key="1">
    <citation type="submission" date="2018-11" db="EMBL/GenBank/DDBJ databases">
        <title>Novel bacteria species description.</title>
        <authorList>
            <person name="Han J.-H."/>
        </authorList>
    </citation>
    <scope>NUCLEOTIDE SEQUENCE [LARGE SCALE GENOMIC DNA]</scope>
    <source>
        <strain evidence="3 4">KCTC23259</strain>
    </source>
</reference>
<dbReference type="GO" id="GO:0008107">
    <property type="term" value="F:galactoside 2-alpha-L-fucosyltransferase activity"/>
    <property type="evidence" value="ECO:0007669"/>
    <property type="project" value="InterPro"/>
</dbReference>
<dbReference type="CDD" id="cd11301">
    <property type="entry name" value="Fut1_Fut2_like"/>
    <property type="match status" value="1"/>
</dbReference>
<dbReference type="EMBL" id="RJUF01000017">
    <property type="protein sequence ID" value="MCP9762903.1"/>
    <property type="molecule type" value="Genomic_DNA"/>
</dbReference>
<dbReference type="Gene3D" id="3.40.50.11350">
    <property type="match status" value="1"/>
</dbReference>
<dbReference type="PANTHER" id="PTHR11927:SF9">
    <property type="entry name" value="L-FUCOSYLTRANSFERASE"/>
    <property type="match status" value="1"/>
</dbReference>
<keyword evidence="4" id="KW-1185">Reference proteome</keyword>
<name>A0AAE3H186_9BACT</name>
<dbReference type="AlphaFoldDB" id="A0AAE3H186"/>
<gene>
    <name evidence="3" type="ORF">EGI31_08030</name>
</gene>
<protein>
    <submittedName>
        <fullName evidence="3">Alpha-1,2-fucosyltransferase</fullName>
    </submittedName>
</protein>
<dbReference type="Pfam" id="PF01531">
    <property type="entry name" value="Glyco_transf_11"/>
    <property type="match status" value="1"/>
</dbReference>
<evidence type="ECO:0000313" key="3">
    <source>
        <dbReference type="EMBL" id="MCP9762903.1"/>
    </source>
</evidence>
<evidence type="ECO:0000313" key="4">
    <source>
        <dbReference type="Proteomes" id="UP001204144"/>
    </source>
</evidence>
<organism evidence="3 4">
    <name type="scientific">Lacihabitans soyangensis</name>
    <dbReference type="NCBI Taxonomy" id="869394"/>
    <lineage>
        <taxon>Bacteria</taxon>
        <taxon>Pseudomonadati</taxon>
        <taxon>Bacteroidota</taxon>
        <taxon>Cytophagia</taxon>
        <taxon>Cytophagales</taxon>
        <taxon>Leadbetterellaceae</taxon>
        <taxon>Lacihabitans</taxon>
    </lineage>
</organism>
<keyword evidence="2" id="KW-0808">Transferase</keyword>
<accession>A0AAE3H186</accession>
<dbReference type="GO" id="GO:0016020">
    <property type="term" value="C:membrane"/>
    <property type="evidence" value="ECO:0007669"/>
    <property type="project" value="InterPro"/>
</dbReference>
<dbReference type="InterPro" id="IPR002516">
    <property type="entry name" value="Glyco_trans_11"/>
</dbReference>
<sequence length="301" mass="35280">MFFKLLRTQNNKVIIQLKGGLGNQLFQYTFGKYLSLILEKELVIDHSYYELYPNVQGVTHRNLEINYFKNIADKKVNVSFLKKLPSSRIIYYLFQFILKLKYSPVLVNDETKIDELETSKNLLCDGYFQNVNYANQICKQMQNLLTMDDNVNMNNILSEIKNSNSVSLHVRRTDYLETVNKNLGLAFNFDYYIQAVGHIKKNVQDPCFFIFSDDLDWCKKNLSILEPYKVVFVDCNLGSSSFKDIIFMSKCKHNIIANSSFSWWGAWLNLNLDKIVIMPKIWKINDDEFVNDLVDNSWIVI</sequence>